<feature type="chain" id="PRO_5038838178" evidence="2">
    <location>
        <begin position="22"/>
        <end position="303"/>
    </location>
</feature>
<dbReference type="PANTHER" id="PTHR38589:SF1">
    <property type="entry name" value="BLR0621 PROTEIN"/>
    <property type="match status" value="1"/>
</dbReference>
<dbReference type="RefSeq" id="WP_104850788.1">
    <property type="nucleotide sequence ID" value="NZ_PKOZ01000019.1"/>
</dbReference>
<protein>
    <submittedName>
        <fullName evidence="5">Uncharacterized protein</fullName>
    </submittedName>
</protein>
<dbReference type="PROSITE" id="PS52029">
    <property type="entry name" value="LD_TPASE"/>
    <property type="match status" value="1"/>
</dbReference>
<dbReference type="PANTHER" id="PTHR38589">
    <property type="entry name" value="BLR0621 PROTEIN"/>
    <property type="match status" value="1"/>
</dbReference>
<dbReference type="PROSITE" id="PS51781">
    <property type="entry name" value="SH3B"/>
    <property type="match status" value="1"/>
</dbReference>
<keyword evidence="2" id="KW-0732">Signal</keyword>
<gene>
    <name evidence="5" type="ORF">CYL18_17505</name>
</gene>
<feature type="domain" description="L,D-TPase catalytic" evidence="4">
    <location>
        <begin position="123"/>
        <end position="294"/>
    </location>
</feature>
<dbReference type="GO" id="GO:0009252">
    <property type="term" value="P:peptidoglycan biosynthetic process"/>
    <property type="evidence" value="ECO:0007669"/>
    <property type="project" value="UniProtKB-KW"/>
</dbReference>
<evidence type="ECO:0000259" key="4">
    <source>
        <dbReference type="PROSITE" id="PS52029"/>
    </source>
</evidence>
<dbReference type="Pfam" id="PF03734">
    <property type="entry name" value="YkuD"/>
    <property type="match status" value="1"/>
</dbReference>
<dbReference type="OrthoDB" id="186490at2"/>
<dbReference type="GO" id="GO:0016740">
    <property type="term" value="F:transferase activity"/>
    <property type="evidence" value="ECO:0007669"/>
    <property type="project" value="InterPro"/>
</dbReference>
<evidence type="ECO:0000313" key="5">
    <source>
        <dbReference type="EMBL" id="PQD93876.1"/>
    </source>
</evidence>
<dbReference type="SMART" id="SM00287">
    <property type="entry name" value="SH3b"/>
    <property type="match status" value="1"/>
</dbReference>
<feature type="domain" description="SH3b" evidence="3">
    <location>
        <begin position="40"/>
        <end position="102"/>
    </location>
</feature>
<dbReference type="GO" id="GO:0071555">
    <property type="term" value="P:cell wall organization"/>
    <property type="evidence" value="ECO:0007669"/>
    <property type="project" value="UniProtKB-UniRule"/>
</dbReference>
<reference evidence="5 6" key="1">
    <citation type="submission" date="2017-12" db="EMBL/GenBank/DDBJ databases">
        <title>Taxonomic description and draft genome of Pradoshia cofamensis Gen. nov., sp. nov., a thermotolerant bacillale isolated from anterior gut of earthworm Eisenia fetida.</title>
        <authorList>
            <person name="Saha T."/>
            <person name="Chakraborty R."/>
        </authorList>
    </citation>
    <scope>NUCLEOTIDE SEQUENCE [LARGE SCALE GENOMIC DNA]</scope>
    <source>
        <strain evidence="5 6">EAG3</strain>
    </source>
</reference>
<organism evidence="5 6">
    <name type="scientific">Pradoshia eiseniae</name>
    <dbReference type="NCBI Taxonomy" id="2064768"/>
    <lineage>
        <taxon>Bacteria</taxon>
        <taxon>Bacillati</taxon>
        <taxon>Bacillota</taxon>
        <taxon>Bacilli</taxon>
        <taxon>Bacillales</taxon>
        <taxon>Bacillaceae</taxon>
        <taxon>Pradoshia</taxon>
    </lineage>
</organism>
<dbReference type="GO" id="GO:0008360">
    <property type="term" value="P:regulation of cell shape"/>
    <property type="evidence" value="ECO:0007669"/>
    <property type="project" value="UniProtKB-UniRule"/>
</dbReference>
<proteinExistence type="predicted"/>
<evidence type="ECO:0000256" key="2">
    <source>
        <dbReference type="SAM" id="SignalP"/>
    </source>
</evidence>
<dbReference type="EMBL" id="PKOZ01000019">
    <property type="protein sequence ID" value="PQD93876.1"/>
    <property type="molecule type" value="Genomic_DNA"/>
</dbReference>
<comment type="pathway">
    <text evidence="1">Cell wall biogenesis; peptidoglycan biosynthesis.</text>
</comment>
<name>A0A2S7MVT6_9BACI</name>
<dbReference type="InterPro" id="IPR005490">
    <property type="entry name" value="LD_TPept_cat_dom"/>
</dbReference>
<feature type="active site" description="Nucleophile" evidence="1">
    <location>
        <position position="269"/>
    </location>
</feature>
<feature type="signal peptide" evidence="2">
    <location>
        <begin position="1"/>
        <end position="21"/>
    </location>
</feature>
<dbReference type="Proteomes" id="UP000239663">
    <property type="component" value="Unassembled WGS sequence"/>
</dbReference>
<dbReference type="AlphaFoldDB" id="A0A2S7MVT6"/>
<dbReference type="Gene3D" id="2.30.30.40">
    <property type="entry name" value="SH3 Domains"/>
    <property type="match status" value="1"/>
</dbReference>
<evidence type="ECO:0000259" key="3">
    <source>
        <dbReference type="PROSITE" id="PS51781"/>
    </source>
</evidence>
<feature type="active site" description="Proton donor/acceptor" evidence="1">
    <location>
        <position position="258"/>
    </location>
</feature>
<keyword evidence="6" id="KW-1185">Reference proteome</keyword>
<sequence length="303" mass="33429">MYKKLAVCVAFILLLSSLGFHKSFIGGVFHSETNIAEAASAVQYKTTANLNLRTTDSTKGKIILTIPKGKTVQYISKAGSWYKVKYNTKTGYASSKYLVKVNAKLDVEKMKKLGKAEQVILVTNKTASSNKATIQAFEKTNGKWKRTYSMPAVIGKKGMTSSKKEGDMKTPTGKYTLGTAFYRSSKPTTKLPVKKITSDSVWVDDSKSPLYNTWQSKSKTKGKWTSAENMNISQYDVGFVINYNTKRTPYKGSAIFFHVEGKSGYTAGCVATSKSNVNKVLSWIKPAKNPVIIMTPESGISKY</sequence>
<keyword evidence="1" id="KW-0573">Peptidoglycan synthesis</keyword>
<accession>A0A2S7MVT6</accession>
<comment type="caution">
    <text evidence="5">The sequence shown here is derived from an EMBL/GenBank/DDBJ whole genome shotgun (WGS) entry which is preliminary data.</text>
</comment>
<evidence type="ECO:0000313" key="6">
    <source>
        <dbReference type="Proteomes" id="UP000239663"/>
    </source>
</evidence>
<evidence type="ECO:0000256" key="1">
    <source>
        <dbReference type="PROSITE-ProRule" id="PRU01373"/>
    </source>
</evidence>
<keyword evidence="1" id="KW-0133">Cell shape</keyword>
<dbReference type="InterPro" id="IPR003646">
    <property type="entry name" value="SH3-like_bac-type"/>
</dbReference>
<keyword evidence="1" id="KW-0961">Cell wall biogenesis/degradation</keyword>
<dbReference type="Pfam" id="PF08239">
    <property type="entry name" value="SH3_3"/>
    <property type="match status" value="1"/>
</dbReference>